<comment type="subcellular location">
    <subcellularLocation>
        <location evidence="1">Cell inner membrane</location>
        <topology evidence="1">Multi-pass membrane protein</topology>
    </subcellularLocation>
</comment>
<feature type="transmembrane region" description="Helical" evidence="6">
    <location>
        <begin position="528"/>
        <end position="546"/>
    </location>
</feature>
<dbReference type="Proteomes" id="UP000243887">
    <property type="component" value="Unassembled WGS sequence"/>
</dbReference>
<feature type="transmembrane region" description="Helical" evidence="6">
    <location>
        <begin position="389"/>
        <end position="414"/>
    </location>
</feature>
<keyword evidence="5 6" id="KW-0472">Membrane</keyword>
<reference evidence="8" key="1">
    <citation type="submission" date="2016-10" db="EMBL/GenBank/DDBJ databases">
        <authorList>
            <person name="Varghese N."/>
            <person name="Submissions S."/>
        </authorList>
    </citation>
    <scope>NUCLEOTIDE SEQUENCE [LARGE SCALE GENOMIC DNA]</scope>
    <source>
        <strain evidence="8">DSM 26542</strain>
    </source>
</reference>
<feature type="transmembrane region" description="Helical" evidence="6">
    <location>
        <begin position="472"/>
        <end position="490"/>
    </location>
</feature>
<feature type="transmembrane region" description="Helical" evidence="6">
    <location>
        <begin position="59"/>
        <end position="81"/>
    </location>
</feature>
<dbReference type="GO" id="GO:0022857">
    <property type="term" value="F:transmembrane transporter activity"/>
    <property type="evidence" value="ECO:0007669"/>
    <property type="project" value="InterPro"/>
</dbReference>
<feature type="transmembrane region" description="Helical" evidence="6">
    <location>
        <begin position="117"/>
        <end position="144"/>
    </location>
</feature>
<proteinExistence type="predicted"/>
<evidence type="ECO:0000313" key="7">
    <source>
        <dbReference type="EMBL" id="SFJ43161.1"/>
    </source>
</evidence>
<feature type="transmembrane region" description="Helical" evidence="6">
    <location>
        <begin position="156"/>
        <end position="177"/>
    </location>
</feature>
<dbReference type="Gene3D" id="1.20.1250.20">
    <property type="entry name" value="MFS general substrate transporter like domains"/>
    <property type="match status" value="3"/>
</dbReference>
<dbReference type="OrthoDB" id="9795150at2"/>
<feature type="transmembrane region" description="Helical" evidence="6">
    <location>
        <begin position="448"/>
        <end position="465"/>
    </location>
</feature>
<dbReference type="EMBL" id="FORU01000007">
    <property type="protein sequence ID" value="SFJ43161.1"/>
    <property type="molecule type" value="Genomic_DNA"/>
</dbReference>
<evidence type="ECO:0000256" key="4">
    <source>
        <dbReference type="ARBA" id="ARBA00022989"/>
    </source>
</evidence>
<evidence type="ECO:0000256" key="3">
    <source>
        <dbReference type="ARBA" id="ARBA00022692"/>
    </source>
</evidence>
<evidence type="ECO:0000313" key="8">
    <source>
        <dbReference type="Proteomes" id="UP000243887"/>
    </source>
</evidence>
<organism evidence="7 8">
    <name type="scientific">Myroides guanonis</name>
    <dbReference type="NCBI Taxonomy" id="1150112"/>
    <lineage>
        <taxon>Bacteria</taxon>
        <taxon>Pseudomonadati</taxon>
        <taxon>Bacteroidota</taxon>
        <taxon>Flavobacteriia</taxon>
        <taxon>Flavobacteriales</taxon>
        <taxon>Flavobacteriaceae</taxon>
        <taxon>Myroides</taxon>
    </lineage>
</organism>
<dbReference type="SUPFAM" id="SSF103473">
    <property type="entry name" value="MFS general substrate transporter"/>
    <property type="match status" value="1"/>
</dbReference>
<dbReference type="RefSeq" id="WP_090678946.1">
    <property type="nucleotide sequence ID" value="NZ_FORU01000007.1"/>
</dbReference>
<evidence type="ECO:0000256" key="6">
    <source>
        <dbReference type="SAM" id="Phobius"/>
    </source>
</evidence>
<dbReference type="PANTHER" id="PTHR43702">
    <property type="entry name" value="L-FUCOSE-PROTON SYMPORTER"/>
    <property type="match status" value="1"/>
</dbReference>
<name>A0A1I3RCT2_9FLAO</name>
<keyword evidence="4 6" id="KW-1133">Transmembrane helix</keyword>
<dbReference type="InterPro" id="IPR050375">
    <property type="entry name" value="MFS_TsgA-like"/>
</dbReference>
<sequence length="591" mass="64571">MDSTSESSNVTTKTNYPALYTLVVVFFFWGFFAAGNSVFIPFCKNFFHLDQFQSQLIDFAFYTAYYFGSLFLFLFSSYKGFDLVSNWGFKKSIVFGLLFSALGAGVMIWAVQEGIYVALLVGLFVVALGFSLQQIAANPLAILLGNPKTGASRVNLAGGVNSFGTTIGPLIVAFLLFGTTQAINDEQIQHLSLGKMSLLYGGVGILFIIAAALFYFSKNVPAGIEREAMEKPKKAIITLLVMTALLIISFGSVFKTYSSDAALEVVALEQKLNRSVLTENALDSNEIVHLSESQELEDLKTQIKELKDPIEYQRMIWLGLGLISVLGCLFYAYNKSSKNSSGWGAMQYPQLVLGMVAILMYTGAEVGIGSNLGELLKLEEFGGMHSSEIAPYISMYWGSLMIGRWAGAVSVFNLSQRQRTLALILVPMIAFLVVIGVNSLAGNNMEPLYYYSGCVLLQVFFSFLSKDKAARTLLLFSVFGILSIVVGLLTDGMIAIYAFLAGGLACSIMWPAIFNLAIIGLGKYTAQGSSFLIMMILGAGILPPLQGKVADILGIHNSYFIVLLCFIYLLVFAIIVKKVLLKQNIVIDRID</sequence>
<dbReference type="PANTHER" id="PTHR43702:SF3">
    <property type="entry name" value="PROTEIN TSGA"/>
    <property type="match status" value="1"/>
</dbReference>
<keyword evidence="3 6" id="KW-0812">Transmembrane</keyword>
<dbReference type="InterPro" id="IPR011701">
    <property type="entry name" value="MFS"/>
</dbReference>
<feature type="transmembrane region" description="Helical" evidence="6">
    <location>
        <begin position="496"/>
        <end position="521"/>
    </location>
</feature>
<evidence type="ECO:0000256" key="1">
    <source>
        <dbReference type="ARBA" id="ARBA00004429"/>
    </source>
</evidence>
<feature type="transmembrane region" description="Helical" evidence="6">
    <location>
        <begin position="421"/>
        <end position="442"/>
    </location>
</feature>
<protein>
    <submittedName>
        <fullName evidence="7">MFS transporter, FHS family, L-fucose permease</fullName>
    </submittedName>
</protein>
<feature type="transmembrane region" description="Helical" evidence="6">
    <location>
        <begin position="558"/>
        <end position="576"/>
    </location>
</feature>
<gene>
    <name evidence="7" type="ORF">SAMN04487893_107111</name>
</gene>
<dbReference type="InterPro" id="IPR036259">
    <property type="entry name" value="MFS_trans_sf"/>
</dbReference>
<keyword evidence="8" id="KW-1185">Reference proteome</keyword>
<dbReference type="STRING" id="1150112.SAMN04487893_107111"/>
<dbReference type="AlphaFoldDB" id="A0A1I3RCT2"/>
<feature type="transmembrane region" description="Helical" evidence="6">
    <location>
        <begin position="197"/>
        <end position="216"/>
    </location>
</feature>
<feature type="transmembrane region" description="Helical" evidence="6">
    <location>
        <begin position="18"/>
        <end position="39"/>
    </location>
</feature>
<dbReference type="GO" id="GO:0005886">
    <property type="term" value="C:plasma membrane"/>
    <property type="evidence" value="ECO:0007669"/>
    <property type="project" value="UniProtKB-SubCell"/>
</dbReference>
<accession>A0A1I3RCT2</accession>
<feature type="transmembrane region" description="Helical" evidence="6">
    <location>
        <begin position="236"/>
        <end position="254"/>
    </location>
</feature>
<dbReference type="Pfam" id="PF07690">
    <property type="entry name" value="MFS_1"/>
    <property type="match status" value="1"/>
</dbReference>
<evidence type="ECO:0000256" key="2">
    <source>
        <dbReference type="ARBA" id="ARBA00022475"/>
    </source>
</evidence>
<evidence type="ECO:0000256" key="5">
    <source>
        <dbReference type="ARBA" id="ARBA00023136"/>
    </source>
</evidence>
<keyword evidence="2" id="KW-1003">Cell membrane</keyword>
<feature type="transmembrane region" description="Helical" evidence="6">
    <location>
        <begin position="93"/>
        <end position="111"/>
    </location>
</feature>
<feature type="transmembrane region" description="Helical" evidence="6">
    <location>
        <begin position="315"/>
        <end position="333"/>
    </location>
</feature>